<keyword evidence="7" id="KW-0862">Zinc</keyword>
<dbReference type="GO" id="GO:0071555">
    <property type="term" value="P:cell wall organization"/>
    <property type="evidence" value="ECO:0007669"/>
    <property type="project" value="UniProtKB-KW"/>
</dbReference>
<keyword evidence="14" id="KW-1185">Reference proteome</keyword>
<feature type="region of interest" description="Disordered" evidence="12">
    <location>
        <begin position="324"/>
        <end position="346"/>
    </location>
</feature>
<accession>A0A916W1F1</accession>
<protein>
    <recommendedName>
        <fullName evidence="11">Murein endopeptidase K</fullName>
    </recommendedName>
</protein>
<evidence type="ECO:0000256" key="9">
    <source>
        <dbReference type="ARBA" id="ARBA00023316"/>
    </source>
</evidence>
<keyword evidence="5" id="KW-0732">Signal</keyword>
<dbReference type="PANTHER" id="PTHR37425">
    <property type="match status" value="1"/>
</dbReference>
<keyword evidence="4" id="KW-0479">Metal-binding</keyword>
<comment type="similarity">
    <text evidence="10">Belongs to the peptidase M15 family.</text>
</comment>
<dbReference type="SUPFAM" id="SSF55166">
    <property type="entry name" value="Hedgehog/DD-peptidase"/>
    <property type="match status" value="1"/>
</dbReference>
<evidence type="ECO:0000256" key="3">
    <source>
        <dbReference type="ARBA" id="ARBA00022670"/>
    </source>
</evidence>
<evidence type="ECO:0000256" key="12">
    <source>
        <dbReference type="SAM" id="MobiDB-lite"/>
    </source>
</evidence>
<keyword evidence="3" id="KW-0645">Protease</keyword>
<proteinExistence type="inferred from homology"/>
<comment type="caution">
    <text evidence="13">The sequence shown here is derived from an EMBL/GenBank/DDBJ whole genome shotgun (WGS) entry which is preliminary data.</text>
</comment>
<feature type="region of interest" description="Disordered" evidence="12">
    <location>
        <begin position="191"/>
        <end position="294"/>
    </location>
</feature>
<evidence type="ECO:0000256" key="7">
    <source>
        <dbReference type="ARBA" id="ARBA00022833"/>
    </source>
</evidence>
<dbReference type="Proteomes" id="UP000596977">
    <property type="component" value="Unassembled WGS sequence"/>
</dbReference>
<evidence type="ECO:0000313" key="13">
    <source>
        <dbReference type="EMBL" id="GGA58464.1"/>
    </source>
</evidence>
<keyword evidence="6" id="KW-0378">Hydrolase</keyword>
<evidence type="ECO:0000256" key="4">
    <source>
        <dbReference type="ARBA" id="ARBA00022723"/>
    </source>
</evidence>
<evidence type="ECO:0000256" key="8">
    <source>
        <dbReference type="ARBA" id="ARBA00023049"/>
    </source>
</evidence>
<feature type="compositionally biased region" description="Polar residues" evidence="12">
    <location>
        <begin position="194"/>
        <end position="204"/>
    </location>
</feature>
<dbReference type="EMBL" id="BMKB01000005">
    <property type="protein sequence ID" value="GGA58464.1"/>
    <property type="molecule type" value="Genomic_DNA"/>
</dbReference>
<feature type="compositionally biased region" description="Low complexity" evidence="12">
    <location>
        <begin position="225"/>
        <end position="251"/>
    </location>
</feature>
<dbReference type="InterPro" id="IPR010275">
    <property type="entry name" value="MepK"/>
</dbReference>
<evidence type="ECO:0000313" key="14">
    <source>
        <dbReference type="Proteomes" id="UP000596977"/>
    </source>
</evidence>
<keyword evidence="9" id="KW-0961">Cell wall biogenesis/degradation</keyword>
<sequence length="540" mass="57172">MYLHYTHTKETARIVFKRNGRYVQEGLNQLNVFLRDWRRNEPAKMDPALFDLLWEVYQETGSNQPIHVVSAYRSAATNAMLASNSSGVANNSQHMQGKAIDFYIPGVPASKLREIGFRKHVGGVGYYPSSGSPFVHLDTGSVRAWPRMTTAQLQQIFPDGKTMHIPSNGVPLSQEGYRLAQAEWQRCQRVPCSGASSASSTRVAENSAPRRTLMDLFTGGNNNDSSASQPAPAQTQTQTAQAPSRTAASQPTPQPPAPVAATPAAPAPSQQVADVPTPPSRPGALMGEPSTSVASAPETIPFAIVDAQEMEQQVAALAIQESNAPVPPTMSRSLSERQASTPSAYAPNNAGSLAIAALDDAPVPLRRPEFEAPVVAAAYAASTGSSVRIEENTIAPSPLPRPQAIASTTAAGGTAAALIETAALSESDDDLAAFASLFSGPIGPRDGVPDAATANALASLKVREGELHAPDVDHVTEMFLTSELLTSAQFGYMMQPDNADFSPATQVDSETHPFEFSRTASLGPDTNGFNNQGTILVTLR</sequence>
<dbReference type="Pfam" id="PF05951">
    <property type="entry name" value="Peptidase_M15_2"/>
    <property type="match status" value="1"/>
</dbReference>
<dbReference type="Gene3D" id="3.30.1380.10">
    <property type="match status" value="1"/>
</dbReference>
<dbReference type="PANTHER" id="PTHR37425:SF1">
    <property type="entry name" value="OUTER MEMBRANE PROTEIN"/>
    <property type="match status" value="1"/>
</dbReference>
<name>A0A916W1F1_9HYPH</name>
<feature type="compositionally biased region" description="Low complexity" evidence="12">
    <location>
        <begin position="259"/>
        <end position="273"/>
    </location>
</feature>
<dbReference type="AlphaFoldDB" id="A0A916W1F1"/>
<reference evidence="13 14" key="1">
    <citation type="journal article" date="2014" name="Int. J. Syst. Evol. Microbiol.">
        <title>Complete genome sequence of Corynebacterium casei LMG S-19264T (=DSM 44701T), isolated from a smear-ripened cheese.</title>
        <authorList>
            <consortium name="US DOE Joint Genome Institute (JGI-PGF)"/>
            <person name="Walter F."/>
            <person name="Albersmeier A."/>
            <person name="Kalinowski J."/>
            <person name="Ruckert C."/>
        </authorList>
    </citation>
    <scope>NUCLEOTIDE SEQUENCE [LARGE SCALE GENOMIC DNA]</scope>
    <source>
        <strain evidence="13 14">CGMCC 1.15896</strain>
    </source>
</reference>
<feature type="compositionally biased region" description="Polar residues" evidence="12">
    <location>
        <begin position="330"/>
        <end position="343"/>
    </location>
</feature>
<dbReference type="GO" id="GO:0006508">
    <property type="term" value="P:proteolysis"/>
    <property type="evidence" value="ECO:0007669"/>
    <property type="project" value="UniProtKB-KW"/>
</dbReference>
<dbReference type="GO" id="GO:0046872">
    <property type="term" value="F:metal ion binding"/>
    <property type="evidence" value="ECO:0007669"/>
    <property type="project" value="UniProtKB-KW"/>
</dbReference>
<comment type="pathway">
    <text evidence="2">Cell wall biogenesis; cell wall polysaccharide biosynthesis.</text>
</comment>
<evidence type="ECO:0000256" key="11">
    <source>
        <dbReference type="ARBA" id="ARBA00093666"/>
    </source>
</evidence>
<dbReference type="CDD" id="cd14844">
    <property type="entry name" value="Zn-DD-carboxypeptidase_like"/>
    <property type="match status" value="1"/>
</dbReference>
<organism evidence="13 14">
    <name type="scientific">Pelagibacterium lentulum</name>
    <dbReference type="NCBI Taxonomy" id="2029865"/>
    <lineage>
        <taxon>Bacteria</taxon>
        <taxon>Pseudomonadati</taxon>
        <taxon>Pseudomonadota</taxon>
        <taxon>Alphaproteobacteria</taxon>
        <taxon>Hyphomicrobiales</taxon>
        <taxon>Devosiaceae</taxon>
        <taxon>Pelagibacterium</taxon>
    </lineage>
</organism>
<dbReference type="InterPro" id="IPR009045">
    <property type="entry name" value="Zn_M74/Hedgehog-like"/>
</dbReference>
<evidence type="ECO:0000256" key="5">
    <source>
        <dbReference type="ARBA" id="ARBA00022729"/>
    </source>
</evidence>
<keyword evidence="8" id="KW-0482">Metalloprotease</keyword>
<comment type="cofactor">
    <cofactor evidence="1">
        <name>Zn(2+)</name>
        <dbReference type="ChEBI" id="CHEBI:29105"/>
    </cofactor>
</comment>
<gene>
    <name evidence="13" type="ORF">GCM10011499_30750</name>
</gene>
<evidence type="ECO:0000256" key="10">
    <source>
        <dbReference type="ARBA" id="ARBA00093448"/>
    </source>
</evidence>
<dbReference type="GO" id="GO:0008237">
    <property type="term" value="F:metallopeptidase activity"/>
    <property type="evidence" value="ECO:0007669"/>
    <property type="project" value="UniProtKB-KW"/>
</dbReference>
<evidence type="ECO:0000256" key="2">
    <source>
        <dbReference type="ARBA" id="ARBA00004776"/>
    </source>
</evidence>
<evidence type="ECO:0000256" key="6">
    <source>
        <dbReference type="ARBA" id="ARBA00022801"/>
    </source>
</evidence>
<evidence type="ECO:0000256" key="1">
    <source>
        <dbReference type="ARBA" id="ARBA00001947"/>
    </source>
</evidence>